<dbReference type="PANTHER" id="PTHR11735">
    <property type="entry name" value="TRNA N6-ADENOSINE THREONYLCARBAMOYLTRANSFERASE"/>
    <property type="match status" value="1"/>
</dbReference>
<name>A0AAV9I4S3_9PEZI</name>
<feature type="compositionally biased region" description="Basic and acidic residues" evidence="2">
    <location>
        <begin position="382"/>
        <end position="396"/>
    </location>
</feature>
<gene>
    <name evidence="5" type="ORF">QBC42DRAFT_215994</name>
</gene>
<evidence type="ECO:0000313" key="6">
    <source>
        <dbReference type="Proteomes" id="UP001321749"/>
    </source>
</evidence>
<feature type="compositionally biased region" description="Low complexity" evidence="2">
    <location>
        <begin position="55"/>
        <end position="66"/>
    </location>
</feature>
<comment type="subunit">
    <text evidence="1">Homodimer.</text>
</comment>
<dbReference type="InterPro" id="IPR017860">
    <property type="entry name" value="Peptidase_M22_CS"/>
</dbReference>
<feature type="compositionally biased region" description="Low complexity" evidence="2">
    <location>
        <begin position="729"/>
        <end position="772"/>
    </location>
</feature>
<dbReference type="Pfam" id="PF00814">
    <property type="entry name" value="TsaD"/>
    <property type="match status" value="3"/>
</dbReference>
<dbReference type="GO" id="GO:0046872">
    <property type="term" value="F:metal ion binding"/>
    <property type="evidence" value="ECO:0007669"/>
    <property type="project" value="UniProtKB-KW"/>
</dbReference>
<keyword evidence="1" id="KW-0808">Transferase</keyword>
<keyword evidence="1" id="KW-0496">Mitochondrion</keyword>
<comment type="function">
    <text evidence="1">Required for the formation of a threonylcarbamoyl group on adenosine at position 37 (t(6)A37) in mitochondrial tRNAs that read codons beginning with adenine. Probably involved in the transfer of the threonylcarbamoyl moiety of threonylcarbamoyl-AMP (TC-AMP) to the N6 group of A37. Involved in mitochondrial genome maintenance.</text>
</comment>
<comment type="catalytic activity">
    <reaction evidence="1">
        <text>L-threonylcarbamoyladenylate + adenosine(37) in tRNA = N(6)-L-threonylcarbamoyladenosine(37) in tRNA + AMP + H(+)</text>
        <dbReference type="Rhea" id="RHEA:37059"/>
        <dbReference type="Rhea" id="RHEA-COMP:10162"/>
        <dbReference type="Rhea" id="RHEA-COMP:10163"/>
        <dbReference type="ChEBI" id="CHEBI:15378"/>
        <dbReference type="ChEBI" id="CHEBI:73682"/>
        <dbReference type="ChEBI" id="CHEBI:74411"/>
        <dbReference type="ChEBI" id="CHEBI:74418"/>
        <dbReference type="ChEBI" id="CHEBI:456215"/>
        <dbReference type="EC" id="2.3.1.234"/>
    </reaction>
</comment>
<feature type="domain" description="Gcp-like" evidence="4">
    <location>
        <begin position="1269"/>
        <end position="1344"/>
    </location>
</feature>
<evidence type="ECO:0000259" key="4">
    <source>
        <dbReference type="Pfam" id="PF00814"/>
    </source>
</evidence>
<feature type="compositionally biased region" description="Basic residues" evidence="2">
    <location>
        <begin position="563"/>
        <end position="574"/>
    </location>
</feature>
<feature type="domain" description="Gcp-like" evidence="4">
    <location>
        <begin position="1471"/>
        <end position="1533"/>
    </location>
</feature>
<dbReference type="InterPro" id="IPR022450">
    <property type="entry name" value="TsaD"/>
</dbReference>
<keyword evidence="6" id="KW-1185">Reference proteome</keyword>
<keyword evidence="1" id="KW-0819">tRNA processing</keyword>
<comment type="caution">
    <text evidence="5">The sequence shown here is derived from an EMBL/GenBank/DDBJ whole genome shotgun (WGS) entry which is preliminary data.</text>
</comment>
<keyword evidence="3" id="KW-1133">Transmembrane helix</keyword>
<proteinExistence type="inferred from homology"/>
<keyword evidence="3" id="KW-0812">Transmembrane</keyword>
<keyword evidence="1" id="KW-0479">Metal-binding</keyword>
<feature type="compositionally biased region" description="Polar residues" evidence="2">
    <location>
        <begin position="343"/>
        <end position="364"/>
    </location>
</feature>
<dbReference type="InterPro" id="IPR043129">
    <property type="entry name" value="ATPase_NBD"/>
</dbReference>
<feature type="compositionally biased region" description="Basic and acidic residues" evidence="2">
    <location>
        <begin position="452"/>
        <end position="467"/>
    </location>
</feature>
<feature type="compositionally biased region" description="Acidic residues" evidence="2">
    <location>
        <begin position="21"/>
        <end position="33"/>
    </location>
</feature>
<feature type="region of interest" description="Disordered" evidence="2">
    <location>
        <begin position="327"/>
        <end position="578"/>
    </location>
</feature>
<dbReference type="PANTHER" id="PTHR11735:SF6">
    <property type="entry name" value="TRNA N6-ADENOSINE THREONYLCARBAMOYLTRANSFERASE, MITOCHONDRIAL"/>
    <property type="match status" value="1"/>
</dbReference>
<accession>A0AAV9I4S3</accession>
<feature type="region of interest" description="Disordered" evidence="2">
    <location>
        <begin position="1"/>
        <end position="70"/>
    </location>
</feature>
<comment type="subcellular location">
    <subcellularLocation>
        <location evidence="1">Mitochondrion</location>
    </subcellularLocation>
</comment>
<feature type="compositionally biased region" description="Basic and acidic residues" evidence="2">
    <location>
        <begin position="406"/>
        <end position="417"/>
    </location>
</feature>
<protein>
    <recommendedName>
        <fullName evidence="4">Gcp-like domain-containing protein</fullName>
    </recommendedName>
</protein>
<comment type="similarity">
    <text evidence="1">Belongs to the KAE1 / TsaD family.</text>
</comment>
<reference evidence="5" key="2">
    <citation type="submission" date="2023-06" db="EMBL/GenBank/DDBJ databases">
        <authorList>
            <consortium name="Lawrence Berkeley National Laboratory"/>
            <person name="Mondo S.J."/>
            <person name="Hensen N."/>
            <person name="Bonometti L."/>
            <person name="Westerberg I."/>
            <person name="Brannstrom I.O."/>
            <person name="Guillou S."/>
            <person name="Cros-Aarteil S."/>
            <person name="Calhoun S."/>
            <person name="Haridas S."/>
            <person name="Kuo A."/>
            <person name="Pangilinan J."/>
            <person name="Riley R."/>
            <person name="Labutti K."/>
            <person name="Andreopoulos B."/>
            <person name="Lipzen A."/>
            <person name="Chen C."/>
            <person name="Yanf M."/>
            <person name="Daum C."/>
            <person name="Ng V."/>
            <person name="Clum A."/>
            <person name="Steindorff A."/>
            <person name="Ohm R."/>
            <person name="Martin F."/>
            <person name="Silar P."/>
            <person name="Natvig D."/>
            <person name="Lalanne C."/>
            <person name="Gautier V."/>
            <person name="Ament-Velasquez S.L."/>
            <person name="Kruys A."/>
            <person name="Hutchinson M.I."/>
            <person name="Powell A.J."/>
            <person name="Barry K."/>
            <person name="Miller A.N."/>
            <person name="Grigoriev I.V."/>
            <person name="Debuchy R."/>
            <person name="Gladieux P."/>
            <person name="Thoren M.H."/>
            <person name="Johannesson H."/>
        </authorList>
    </citation>
    <scope>NUCLEOTIDE SEQUENCE</scope>
    <source>
        <strain evidence="5">PSN324</strain>
    </source>
</reference>
<evidence type="ECO:0000313" key="5">
    <source>
        <dbReference type="EMBL" id="KAK4466614.1"/>
    </source>
</evidence>
<dbReference type="SUPFAM" id="SSF53067">
    <property type="entry name" value="Actin-like ATPase domain"/>
    <property type="match status" value="2"/>
</dbReference>
<dbReference type="Proteomes" id="UP001321749">
    <property type="component" value="Unassembled WGS sequence"/>
</dbReference>
<feature type="region of interest" description="Disordered" evidence="2">
    <location>
        <begin position="722"/>
        <end position="772"/>
    </location>
</feature>
<feature type="compositionally biased region" description="Basic and acidic residues" evidence="2">
    <location>
        <begin position="1465"/>
        <end position="1478"/>
    </location>
</feature>
<organism evidence="5 6">
    <name type="scientific">Cladorrhinum samala</name>
    <dbReference type="NCBI Taxonomy" id="585594"/>
    <lineage>
        <taxon>Eukaryota</taxon>
        <taxon>Fungi</taxon>
        <taxon>Dikarya</taxon>
        <taxon>Ascomycota</taxon>
        <taxon>Pezizomycotina</taxon>
        <taxon>Sordariomycetes</taxon>
        <taxon>Sordariomycetidae</taxon>
        <taxon>Sordariales</taxon>
        <taxon>Podosporaceae</taxon>
        <taxon>Cladorrhinum</taxon>
    </lineage>
</organism>
<dbReference type="GO" id="GO:0072670">
    <property type="term" value="P:mitochondrial tRNA threonylcarbamoyladenosine modification"/>
    <property type="evidence" value="ECO:0007669"/>
    <property type="project" value="TreeGrafter"/>
</dbReference>
<dbReference type="Gene3D" id="3.30.420.40">
    <property type="match status" value="2"/>
</dbReference>
<dbReference type="HAMAP" id="MF_01445">
    <property type="entry name" value="TsaD"/>
    <property type="match status" value="1"/>
</dbReference>
<comment type="cofactor">
    <cofactor evidence="1">
        <name>a divalent metal cation</name>
        <dbReference type="ChEBI" id="CHEBI:60240"/>
    </cofactor>
    <text evidence="1">Binds 1 divalent metal cation per subunit.</text>
</comment>
<keyword evidence="3" id="KW-0472">Membrane</keyword>
<feature type="region of interest" description="Disordered" evidence="2">
    <location>
        <begin position="1454"/>
        <end position="1478"/>
    </location>
</feature>
<dbReference type="GO" id="GO:0005739">
    <property type="term" value="C:mitochondrion"/>
    <property type="evidence" value="ECO:0007669"/>
    <property type="project" value="UniProtKB-SubCell"/>
</dbReference>
<feature type="transmembrane region" description="Helical" evidence="3">
    <location>
        <begin position="615"/>
        <end position="637"/>
    </location>
</feature>
<evidence type="ECO:0000256" key="1">
    <source>
        <dbReference type="HAMAP-Rule" id="MF_03179"/>
    </source>
</evidence>
<dbReference type="GO" id="GO:0061711">
    <property type="term" value="F:tRNA N(6)-L-threonylcarbamoyladenine synthase activity"/>
    <property type="evidence" value="ECO:0007669"/>
    <property type="project" value="UniProtKB-EC"/>
</dbReference>
<feature type="compositionally biased region" description="Polar residues" evidence="2">
    <location>
        <begin position="516"/>
        <end position="525"/>
    </location>
</feature>
<reference evidence="5" key="1">
    <citation type="journal article" date="2023" name="Mol. Phylogenet. Evol.">
        <title>Genome-scale phylogeny and comparative genomics of the fungal order Sordariales.</title>
        <authorList>
            <person name="Hensen N."/>
            <person name="Bonometti L."/>
            <person name="Westerberg I."/>
            <person name="Brannstrom I.O."/>
            <person name="Guillou S."/>
            <person name="Cros-Aarteil S."/>
            <person name="Calhoun S."/>
            <person name="Haridas S."/>
            <person name="Kuo A."/>
            <person name="Mondo S."/>
            <person name="Pangilinan J."/>
            <person name="Riley R."/>
            <person name="LaButti K."/>
            <person name="Andreopoulos B."/>
            <person name="Lipzen A."/>
            <person name="Chen C."/>
            <person name="Yan M."/>
            <person name="Daum C."/>
            <person name="Ng V."/>
            <person name="Clum A."/>
            <person name="Steindorff A."/>
            <person name="Ohm R.A."/>
            <person name="Martin F."/>
            <person name="Silar P."/>
            <person name="Natvig D.O."/>
            <person name="Lalanne C."/>
            <person name="Gautier V."/>
            <person name="Ament-Velasquez S.L."/>
            <person name="Kruys A."/>
            <person name="Hutchinson M.I."/>
            <person name="Powell A.J."/>
            <person name="Barry K."/>
            <person name="Miller A.N."/>
            <person name="Grigoriev I.V."/>
            <person name="Debuchy R."/>
            <person name="Gladieux P."/>
            <person name="Hiltunen Thoren M."/>
            <person name="Johannesson H."/>
        </authorList>
    </citation>
    <scope>NUCLEOTIDE SEQUENCE</scope>
    <source>
        <strain evidence="5">PSN324</strain>
    </source>
</reference>
<feature type="domain" description="Gcp-like" evidence="4">
    <location>
        <begin position="1196"/>
        <end position="1250"/>
    </location>
</feature>
<dbReference type="InterPro" id="IPR000905">
    <property type="entry name" value="Gcp-like_dom"/>
</dbReference>
<evidence type="ECO:0000256" key="3">
    <source>
        <dbReference type="SAM" id="Phobius"/>
    </source>
</evidence>
<keyword evidence="1" id="KW-0012">Acyltransferase</keyword>
<feature type="compositionally biased region" description="Low complexity" evidence="2">
    <location>
        <begin position="433"/>
        <end position="450"/>
    </location>
</feature>
<sequence>MSNPRRLPPTAANRSPISTISEEDWEDWEDEEVVTPIVDSPVGQPLVQPGSESIAPARQPRQQGQRVSAAGLRMSMSRVRKSKLLHRQKVQNAMAGITVVTDMSIFLQQKHQQEQQRQRQHIASQVREEAGNRVSRTGKFVDAAALMALEGKPHSDSSSTFGTWLKKVPTKGKRVAQLATKSPVQDDLSPSAAPIMIGFEMPKDSDIVISPHTAVVETPVDFPFYLGKKQQTRAPPSKLPVSAWSPDTEDGIFSPQSQIDSAFSDRADSVPAVPIIPSSYRDGRANDVTQQKDRRNIRDTTTTAIYVSDDDDDDDDMATPVTLFEEDGSPVAQRKSYKLGGRQRSNTAGSASSRGWWDQVTSPFVPTPATPKAVHAGESATEENKGWWGRLDRKEALSPITPKPKLTTDESRGHESFTKPQQRPPQIIVQDFSPASPEAPSSSEPAVAASRTETHAEKARILLEESRNPTTAELPPPYSPPSESRRENVRYRAVLPPGHQLSDMYPPSPGPVPPGLSNTMTSQGAISLADVPLTPPPASRLPDRPIGSALPGDHFHDVSGRGTRQKAERKRRRHEKEDVVARKTTRMWRGRGCFSSCGCFGLGRAGAAGRKRRRAWLGILAALLVLTILGVVLGVVLSRRKGSEVAAPSRFVNLTNFPPMPTGISTIVGPESDTTATCVNPPTLWSCSLPKEQADSAKPFNADQPSFVFLIQFDNDTRQLWNIPPGETPRPTLTSPAASTSSVASATSSAARPTTTSNSTAPTATASPRAVSVRSRGMSFTDFVHRLVSRQNGGQPASAFKSDPLPPAFAEMFFLGNTTDGVVSEDKAGEPTPFYITMLKSIDDTEALNALNARSISSRQNQGGVANISDLLPPPVLNPDGTGAEATLLPLPKQQPVRLYDRGLPTERYSFYTYYNKTTYVKSIDGLRVGGENRPVPGDQNGGSLRSEAKFVVTWLQARYKVEIWTRKGNNTRLIGNPQGSESNSNSTQPGTFPFPITITLDTHGGGDPRSKFAFIRGVDDKQRIVSSDAKFVLNNMNTKGDLVNPGGSFNPSFGGFDGGKGGCKGAGKIELQQTTSLKICHPRHGQRYSSISSKPSTLTLAIETSCDDTCVAILEKSGPAARLLFNKKLTSDSTAYRGIHPIVSVEAHTALLADLVKESLHYLPEHKGDPSSTATNILPTIHPTTNSPVLRRLPDFVSVTRGPGMTSGLAVGLTLAKGLSVAWQSPYLGVHHMQAHALTPRLVHALSQPFPSSSSSSQSHSAPPSPSYSPRFPFLTLLISGGHTQLVLSRSLISHSILATTVNVAIGDMLDKAAREIMPESLLSSTKSTMYGAALEAFAFPPPPPPASSSVSHDYTAPSKPKYFFTPFEYLSSSSSSPPPPYPKKWHLTPPHNLSRSLLAFDFSGLGGQIRRITSENPGMPEPERRVLARQAMRIAFEHLAYKTLLVLQQQQQSLRSQPADDGQTEKEKEEEKEKRTKSETIKTLVVAGGVASNKYLRTILRHVLDHYGFEDVDIVAPPPALCTDNAAMIAWTGMEMWEEGWESGLEILPARKWGLDAEGEDGGIMGLGGWKRRKGV</sequence>
<dbReference type="EMBL" id="MU864930">
    <property type="protein sequence ID" value="KAK4466614.1"/>
    <property type="molecule type" value="Genomic_DNA"/>
</dbReference>
<evidence type="ECO:0000256" key="2">
    <source>
        <dbReference type="SAM" id="MobiDB-lite"/>
    </source>
</evidence>
<dbReference type="PROSITE" id="PS01016">
    <property type="entry name" value="GLYCOPROTEASE"/>
    <property type="match status" value="1"/>
</dbReference>